<comment type="subunit">
    <text evidence="6">Component of the Mediator complex.</text>
</comment>
<sequence>MQREEPQFTMFESPSDFYPTNGLPDKETAFLYFSETNFFAQTGGDIRLSPEEYSLEKIHPFKVFEYKREGKQSIYLIVRVENQEMKETIKYAFFICETNIYPAPTLSGVICNSIDNIMASVIDFYERIQDSVKIDPLKGYIWNGVPVPLEDFTTPLPSQKNFLSERNVAEAINSFLKTNPK</sequence>
<dbReference type="Gene3D" id="3.10.450.580">
    <property type="entry name" value="Mediator complex, subunit Med6"/>
    <property type="match status" value="1"/>
</dbReference>
<protein>
    <recommendedName>
        <fullName evidence="6">Mediator of RNA polymerase II transcription subunit 6</fullName>
    </recommendedName>
    <alternativeName>
        <fullName evidence="6">Mediator complex subunit 6</fullName>
    </alternativeName>
</protein>
<evidence type="ECO:0000256" key="3">
    <source>
        <dbReference type="ARBA" id="ARBA00023015"/>
    </source>
</evidence>
<keyword evidence="8" id="KW-1185">Reference proteome</keyword>
<dbReference type="InterPro" id="IPR038566">
    <property type="entry name" value="Mediator_Med6_sf"/>
</dbReference>
<comment type="similarity">
    <text evidence="2 6">Belongs to the Mediator complex subunit 6 family.</text>
</comment>
<evidence type="ECO:0000256" key="5">
    <source>
        <dbReference type="ARBA" id="ARBA00023242"/>
    </source>
</evidence>
<dbReference type="Proteomes" id="UP001628156">
    <property type="component" value="Unassembled WGS sequence"/>
</dbReference>
<name>A0ABQ0DTZ1_9EUKA</name>
<gene>
    <name evidence="6" type="primary">MED6</name>
    <name evidence="7" type="ORF">ENUP19_0282G0012</name>
</gene>
<evidence type="ECO:0000256" key="1">
    <source>
        <dbReference type="ARBA" id="ARBA00004123"/>
    </source>
</evidence>
<keyword evidence="5 6" id="KW-0539">Nucleus</keyword>
<dbReference type="Pfam" id="PF04934">
    <property type="entry name" value="Med6"/>
    <property type="match status" value="1"/>
</dbReference>
<keyword evidence="3 6" id="KW-0805">Transcription regulation</keyword>
<evidence type="ECO:0000313" key="7">
    <source>
        <dbReference type="EMBL" id="GAB1226262.1"/>
    </source>
</evidence>
<comment type="subcellular location">
    <subcellularLocation>
        <location evidence="1 6">Nucleus</location>
    </subcellularLocation>
</comment>
<evidence type="ECO:0000256" key="2">
    <source>
        <dbReference type="ARBA" id="ARBA00007526"/>
    </source>
</evidence>
<reference evidence="7 8" key="1">
    <citation type="journal article" date="2019" name="PLoS Negl. Trop. Dis.">
        <title>Whole genome sequencing of Entamoeba nuttalli reveals mammalian host-related molecular signatures and a novel octapeptide-repeat surface protein.</title>
        <authorList>
            <person name="Tanaka M."/>
            <person name="Makiuchi T."/>
            <person name="Komiyama T."/>
            <person name="Shiina T."/>
            <person name="Osaki K."/>
            <person name="Tachibana H."/>
        </authorList>
    </citation>
    <scope>NUCLEOTIDE SEQUENCE [LARGE SCALE GENOMIC DNA]</scope>
    <source>
        <strain evidence="7 8">P19-061405</strain>
    </source>
</reference>
<evidence type="ECO:0000313" key="8">
    <source>
        <dbReference type="Proteomes" id="UP001628156"/>
    </source>
</evidence>
<keyword evidence="6" id="KW-0010">Activator</keyword>
<comment type="caution">
    <text evidence="7">The sequence shown here is derived from an EMBL/GenBank/DDBJ whole genome shotgun (WGS) entry which is preliminary data.</text>
</comment>
<proteinExistence type="inferred from homology"/>
<dbReference type="EMBL" id="BAAFRS010000282">
    <property type="protein sequence ID" value="GAB1226262.1"/>
    <property type="molecule type" value="Genomic_DNA"/>
</dbReference>
<evidence type="ECO:0000256" key="6">
    <source>
        <dbReference type="RuleBase" id="RU364143"/>
    </source>
</evidence>
<evidence type="ECO:0000256" key="4">
    <source>
        <dbReference type="ARBA" id="ARBA00023163"/>
    </source>
</evidence>
<organism evidence="7 8">
    <name type="scientific">Entamoeba nuttalli</name>
    <dbReference type="NCBI Taxonomy" id="412467"/>
    <lineage>
        <taxon>Eukaryota</taxon>
        <taxon>Amoebozoa</taxon>
        <taxon>Evosea</taxon>
        <taxon>Archamoebae</taxon>
        <taxon>Mastigamoebida</taxon>
        <taxon>Entamoebidae</taxon>
        <taxon>Entamoeba</taxon>
    </lineage>
</organism>
<accession>A0ABQ0DTZ1</accession>
<comment type="function">
    <text evidence="6">Component of the Mediator complex, a coactivator involved in the regulated transcription of nearly all RNA polymerase II-dependent genes. Mediator functions as a bridge to convey information from gene-specific regulatory proteins to the basal RNA polymerase II transcription machinery. Mediator is recruited to promoters by direct interactions with regulatory proteins and serves as a scaffold for the assembly of a functional preinitiation complex with RNA polymerase II and the general transcription factors.</text>
</comment>
<dbReference type="InterPro" id="IPR007018">
    <property type="entry name" value="Mediator_Med6"/>
</dbReference>
<keyword evidence="4 6" id="KW-0804">Transcription</keyword>